<dbReference type="SUPFAM" id="SSF46785">
    <property type="entry name" value="Winged helix' DNA-binding domain"/>
    <property type="match status" value="1"/>
</dbReference>
<feature type="domain" description="HTH gntR-type" evidence="4">
    <location>
        <begin position="1"/>
        <end position="63"/>
    </location>
</feature>
<dbReference type="SMART" id="SM00866">
    <property type="entry name" value="UTRA"/>
    <property type="match status" value="1"/>
</dbReference>
<dbReference type="EMBL" id="FNMZ01000005">
    <property type="protein sequence ID" value="SDX43384.1"/>
    <property type="molecule type" value="Genomic_DNA"/>
</dbReference>
<dbReference type="PANTHER" id="PTHR44846">
    <property type="entry name" value="MANNOSYL-D-GLYCERATE TRANSPORT/METABOLISM SYSTEM REPRESSOR MNGR-RELATED"/>
    <property type="match status" value="1"/>
</dbReference>
<dbReference type="SMART" id="SM00345">
    <property type="entry name" value="HTH_GNTR"/>
    <property type="match status" value="1"/>
</dbReference>
<dbReference type="InterPro" id="IPR011663">
    <property type="entry name" value="UTRA"/>
</dbReference>
<dbReference type="GO" id="GO:0003677">
    <property type="term" value="F:DNA binding"/>
    <property type="evidence" value="ECO:0007669"/>
    <property type="project" value="UniProtKB-KW"/>
</dbReference>
<keyword evidence="6" id="KW-1185">Reference proteome</keyword>
<name>A0A1H3BPW3_9RHOB</name>
<evidence type="ECO:0000313" key="6">
    <source>
        <dbReference type="Proteomes" id="UP000199118"/>
    </source>
</evidence>
<reference evidence="5 6" key="1">
    <citation type="submission" date="2016-10" db="EMBL/GenBank/DDBJ databases">
        <authorList>
            <person name="de Groot N.N."/>
        </authorList>
    </citation>
    <scope>NUCLEOTIDE SEQUENCE [LARGE SCALE GENOMIC DNA]</scope>
    <source>
        <strain evidence="5 6">DSM 17890</strain>
    </source>
</reference>
<dbReference type="InterPro" id="IPR050679">
    <property type="entry name" value="Bact_HTH_transcr_reg"/>
</dbReference>
<dbReference type="GO" id="GO:0003700">
    <property type="term" value="F:DNA-binding transcription factor activity"/>
    <property type="evidence" value="ECO:0007669"/>
    <property type="project" value="InterPro"/>
</dbReference>
<dbReference type="PRINTS" id="PR00035">
    <property type="entry name" value="HTHGNTR"/>
</dbReference>
<evidence type="ECO:0000256" key="2">
    <source>
        <dbReference type="ARBA" id="ARBA00023125"/>
    </source>
</evidence>
<evidence type="ECO:0000256" key="3">
    <source>
        <dbReference type="ARBA" id="ARBA00023163"/>
    </source>
</evidence>
<dbReference type="GO" id="GO:0045892">
    <property type="term" value="P:negative regulation of DNA-templated transcription"/>
    <property type="evidence" value="ECO:0007669"/>
    <property type="project" value="TreeGrafter"/>
</dbReference>
<dbReference type="AlphaFoldDB" id="A0A1H3BPW3"/>
<sequence>MARTLQARIAEGLWKIGEALPTEQELCAEFGVSRHTTREALRVLAEAGLVRRRQGSGTEVIADTPPALYRHQMRSLSELLDYAADTRLELVPAEGDPLELAPEGLTLAPGPGPWLAVEGVRRTLAGGAINFTRIWLPAAYASILPEFEGGARSVYDLIERRFRVRVAEVAQEMTGATLCPRSARALGRDAADPAILLLRSYLDAEARPVLVSASWHPADTFSYSMRLQRDDTAGM</sequence>
<evidence type="ECO:0000256" key="1">
    <source>
        <dbReference type="ARBA" id="ARBA00023015"/>
    </source>
</evidence>
<evidence type="ECO:0000313" key="5">
    <source>
        <dbReference type="EMBL" id="SDX43384.1"/>
    </source>
</evidence>
<dbReference type="STRING" id="356660.SAMN05444336_10596"/>
<dbReference type="SUPFAM" id="SSF64288">
    <property type="entry name" value="Chorismate lyase-like"/>
    <property type="match status" value="1"/>
</dbReference>
<dbReference type="InterPro" id="IPR000524">
    <property type="entry name" value="Tscrpt_reg_HTH_GntR"/>
</dbReference>
<proteinExistence type="predicted"/>
<keyword evidence="1" id="KW-0805">Transcription regulation</keyword>
<accession>A0A1H3BPW3</accession>
<dbReference type="Pfam" id="PF00392">
    <property type="entry name" value="GntR"/>
    <property type="match status" value="1"/>
</dbReference>
<dbReference type="RefSeq" id="WP_176954767.1">
    <property type="nucleotide sequence ID" value="NZ_FNMZ01000005.1"/>
</dbReference>
<dbReference type="InterPro" id="IPR028978">
    <property type="entry name" value="Chorismate_lyase_/UTRA_dom_sf"/>
</dbReference>
<keyword evidence="2 5" id="KW-0238">DNA-binding</keyword>
<dbReference type="Proteomes" id="UP000199118">
    <property type="component" value="Unassembled WGS sequence"/>
</dbReference>
<keyword evidence="3" id="KW-0804">Transcription</keyword>
<evidence type="ECO:0000259" key="4">
    <source>
        <dbReference type="PROSITE" id="PS50949"/>
    </source>
</evidence>
<protein>
    <submittedName>
        <fullName evidence="5">DNA-binding transcriptional regulator, GntR family</fullName>
    </submittedName>
</protein>
<dbReference type="CDD" id="cd07377">
    <property type="entry name" value="WHTH_GntR"/>
    <property type="match status" value="1"/>
</dbReference>
<dbReference type="PANTHER" id="PTHR44846:SF1">
    <property type="entry name" value="MANNOSYL-D-GLYCERATE TRANSPORT_METABOLISM SYSTEM REPRESSOR MNGR-RELATED"/>
    <property type="match status" value="1"/>
</dbReference>
<dbReference type="InterPro" id="IPR036390">
    <property type="entry name" value="WH_DNA-bd_sf"/>
</dbReference>
<dbReference type="PROSITE" id="PS50949">
    <property type="entry name" value="HTH_GNTR"/>
    <property type="match status" value="1"/>
</dbReference>
<dbReference type="Gene3D" id="3.40.1410.10">
    <property type="entry name" value="Chorismate lyase-like"/>
    <property type="match status" value="1"/>
</dbReference>
<dbReference type="InterPro" id="IPR036388">
    <property type="entry name" value="WH-like_DNA-bd_sf"/>
</dbReference>
<dbReference type="Pfam" id="PF07702">
    <property type="entry name" value="UTRA"/>
    <property type="match status" value="1"/>
</dbReference>
<organism evidence="5 6">
    <name type="scientific">Albimonas donghaensis</name>
    <dbReference type="NCBI Taxonomy" id="356660"/>
    <lineage>
        <taxon>Bacteria</taxon>
        <taxon>Pseudomonadati</taxon>
        <taxon>Pseudomonadota</taxon>
        <taxon>Alphaproteobacteria</taxon>
        <taxon>Rhodobacterales</taxon>
        <taxon>Paracoccaceae</taxon>
        <taxon>Albimonas</taxon>
    </lineage>
</organism>
<dbReference type="Gene3D" id="1.10.10.10">
    <property type="entry name" value="Winged helix-like DNA-binding domain superfamily/Winged helix DNA-binding domain"/>
    <property type="match status" value="1"/>
</dbReference>
<gene>
    <name evidence="5" type="ORF">SAMN05444336_10596</name>
</gene>